<keyword evidence="1" id="KW-0812">Transmembrane</keyword>
<feature type="transmembrane region" description="Helical" evidence="1">
    <location>
        <begin position="428"/>
        <end position="445"/>
    </location>
</feature>
<gene>
    <name evidence="2" type="ORF">HINF_LOCUS32518</name>
    <name evidence="4" type="ORF">HINF_LOCUS43598</name>
    <name evidence="5" type="ORF">HINF_LOCUS52786</name>
    <name evidence="3" type="ORF">HINF_LOCUS62596</name>
</gene>
<keyword evidence="6" id="KW-1185">Reference proteome</keyword>
<dbReference type="EMBL" id="CAXDID020000182">
    <property type="protein sequence ID" value="CAL6049838.1"/>
    <property type="molecule type" value="Genomic_DNA"/>
</dbReference>
<feature type="transmembrane region" description="Helical" evidence="1">
    <location>
        <begin position="161"/>
        <end position="184"/>
    </location>
</feature>
<dbReference type="InterPro" id="IPR036259">
    <property type="entry name" value="MFS_trans_sf"/>
</dbReference>
<evidence type="ECO:0000313" key="5">
    <source>
        <dbReference type="EMBL" id="CAL6066941.1"/>
    </source>
</evidence>
<protein>
    <submittedName>
        <fullName evidence="3">Uncharacterized protein</fullName>
    </submittedName>
</protein>
<reference evidence="3" key="1">
    <citation type="submission" date="2023-06" db="EMBL/GenBank/DDBJ databases">
        <authorList>
            <person name="Kurt Z."/>
        </authorList>
    </citation>
    <scope>NUCLEOTIDE SEQUENCE</scope>
</reference>
<evidence type="ECO:0000313" key="6">
    <source>
        <dbReference type="Proteomes" id="UP001642409"/>
    </source>
</evidence>
<dbReference type="EMBL" id="CATOUU010001157">
    <property type="protein sequence ID" value="CAI9974951.1"/>
    <property type="molecule type" value="Genomic_DNA"/>
</dbReference>
<accession>A0AA86V3J3</accession>
<feature type="transmembrane region" description="Helical" evidence="1">
    <location>
        <begin position="236"/>
        <end position="256"/>
    </location>
</feature>
<feature type="transmembrane region" description="Helical" evidence="1">
    <location>
        <begin position="336"/>
        <end position="355"/>
    </location>
</feature>
<feature type="transmembrane region" description="Helical" evidence="1">
    <location>
        <begin position="196"/>
        <end position="213"/>
    </location>
</feature>
<name>A0AA86V3J3_9EUKA</name>
<evidence type="ECO:0000256" key="1">
    <source>
        <dbReference type="SAM" id="Phobius"/>
    </source>
</evidence>
<dbReference type="AlphaFoldDB" id="A0AA86V3J3"/>
<evidence type="ECO:0000313" key="3">
    <source>
        <dbReference type="EMBL" id="CAI9974951.1"/>
    </source>
</evidence>
<feature type="transmembrane region" description="Helical" evidence="1">
    <location>
        <begin position="361"/>
        <end position="380"/>
    </location>
</feature>
<dbReference type="EMBL" id="CAXDID020000265">
    <property type="protein sequence ID" value="CAL6066941.1"/>
    <property type="molecule type" value="Genomic_DNA"/>
</dbReference>
<proteinExistence type="predicted"/>
<keyword evidence="1" id="KW-1133">Transmembrane helix</keyword>
<keyword evidence="1" id="KW-0472">Membrane</keyword>
<organism evidence="3">
    <name type="scientific">Hexamita inflata</name>
    <dbReference type="NCBI Taxonomy" id="28002"/>
    <lineage>
        <taxon>Eukaryota</taxon>
        <taxon>Metamonada</taxon>
        <taxon>Diplomonadida</taxon>
        <taxon>Hexamitidae</taxon>
        <taxon>Hexamitinae</taxon>
        <taxon>Hexamita</taxon>
    </lineage>
</organism>
<reference evidence="4 6" key="2">
    <citation type="submission" date="2024-07" db="EMBL/GenBank/DDBJ databases">
        <authorList>
            <person name="Akdeniz Z."/>
        </authorList>
    </citation>
    <scope>NUCLEOTIDE SEQUENCE [LARGE SCALE GENOMIC DNA]</scope>
</reference>
<sequence length="488" mass="56868">MIGMNMNVNVQNIFHNEQSVQEQAVRRMNAKIQVEDATIFDFKIQFLPEFCQYLQYRKTKLTIKDIDWNKYNIMGLVLTHSIFRMILQQYINLTCVAYNFWEGEGNLSTLTINQIFYHCGQLIGMILSIALQNQFEPTVFSGFVQVCAIAIMVVNQFSKNFLAAVTLLTGAFQSSLAIIQSYLIEDYVFKQSRAQMYYIVALVQFSSALVYNYEFEKTGVMDRFVQKRSHVYQVEFYTQFMAVTYCLLLMTAFIFFRQNIKGIVKENKTQIHQNKKMRLKIKLIDMFYNKDSTPWPIYLLTTANICLRTVSQSAWPCIIVYLEQRFKMTQFQDITFIYWTMHVVTTIVIVPLLNFTKGRPIYIIGFGVLCVTIFFSLLYLKSVAMFAQFFCGMLGIISAGTIAITKSIFSLYLKNKFDINRVYNQNVIFNQMLAIVLQIILKIGLQHDDSNLFLFPLTCIILSFLIIISGVWYCKWDSKKQNSIVLIQ</sequence>
<evidence type="ECO:0000313" key="4">
    <source>
        <dbReference type="EMBL" id="CAL6049838.1"/>
    </source>
</evidence>
<dbReference type="SUPFAM" id="SSF103473">
    <property type="entry name" value="MFS general substrate transporter"/>
    <property type="match status" value="1"/>
</dbReference>
<evidence type="ECO:0000313" key="2">
    <source>
        <dbReference type="EMBL" id="CAI9944873.1"/>
    </source>
</evidence>
<dbReference type="Proteomes" id="UP001642409">
    <property type="component" value="Unassembled WGS sequence"/>
</dbReference>
<dbReference type="EMBL" id="CATOUU010000735">
    <property type="protein sequence ID" value="CAI9944873.1"/>
    <property type="molecule type" value="Genomic_DNA"/>
</dbReference>
<feature type="transmembrane region" description="Helical" evidence="1">
    <location>
        <begin position="387"/>
        <end position="408"/>
    </location>
</feature>
<feature type="transmembrane region" description="Helical" evidence="1">
    <location>
        <begin position="452"/>
        <end position="473"/>
    </location>
</feature>
<comment type="caution">
    <text evidence="3">The sequence shown here is derived from an EMBL/GenBank/DDBJ whole genome shotgun (WGS) entry which is preliminary data.</text>
</comment>